<sequence>MSEIVMPRLNHDDIIYYNKLPNQISRLPRSSKSPFEKWSKPIQEQILASLDDKTIVIFADLSIKSDEVAKIARFKAKMEKLELLRRPDKQSTFTNVYVLNIFFTENWNMHCANEGNNMELHKHPKQFLCSLIEAKSFEKIVLHKLEAHESKFICRIITVKV</sequence>
<name>X6L8V7_RETFI</name>
<evidence type="ECO:0000313" key="1">
    <source>
        <dbReference type="EMBL" id="ETN98452.1"/>
    </source>
</evidence>
<protein>
    <submittedName>
        <fullName evidence="1">Uncharacterized protein</fullName>
    </submittedName>
</protein>
<comment type="caution">
    <text evidence="1">The sequence shown here is derived from an EMBL/GenBank/DDBJ whole genome shotgun (WGS) entry which is preliminary data.</text>
</comment>
<reference evidence="1 2" key="1">
    <citation type="journal article" date="2013" name="Curr. Biol.">
        <title>The Genome of the Foraminiferan Reticulomyxa filosa.</title>
        <authorList>
            <person name="Glockner G."/>
            <person name="Hulsmann N."/>
            <person name="Schleicher M."/>
            <person name="Noegel A.A."/>
            <person name="Eichinger L."/>
            <person name="Gallinger C."/>
            <person name="Pawlowski J."/>
            <person name="Sierra R."/>
            <person name="Euteneuer U."/>
            <person name="Pillet L."/>
            <person name="Moustafa A."/>
            <person name="Platzer M."/>
            <person name="Groth M."/>
            <person name="Szafranski K."/>
            <person name="Schliwa M."/>
        </authorList>
    </citation>
    <scope>NUCLEOTIDE SEQUENCE [LARGE SCALE GENOMIC DNA]</scope>
</reference>
<dbReference type="OrthoDB" id="411823at2759"/>
<gene>
    <name evidence="1" type="ORF">RFI_39044</name>
</gene>
<dbReference type="EMBL" id="ASPP01046645">
    <property type="protein sequence ID" value="ETN98452.1"/>
    <property type="molecule type" value="Genomic_DNA"/>
</dbReference>
<proteinExistence type="predicted"/>
<organism evidence="1 2">
    <name type="scientific">Reticulomyxa filosa</name>
    <dbReference type="NCBI Taxonomy" id="46433"/>
    <lineage>
        <taxon>Eukaryota</taxon>
        <taxon>Sar</taxon>
        <taxon>Rhizaria</taxon>
        <taxon>Retaria</taxon>
        <taxon>Foraminifera</taxon>
        <taxon>Monothalamids</taxon>
        <taxon>Reticulomyxidae</taxon>
        <taxon>Reticulomyxa</taxon>
    </lineage>
</organism>
<accession>X6L8V7</accession>
<dbReference type="AlphaFoldDB" id="X6L8V7"/>
<keyword evidence="2" id="KW-1185">Reference proteome</keyword>
<evidence type="ECO:0000313" key="2">
    <source>
        <dbReference type="Proteomes" id="UP000023152"/>
    </source>
</evidence>
<dbReference type="Proteomes" id="UP000023152">
    <property type="component" value="Unassembled WGS sequence"/>
</dbReference>